<dbReference type="RefSeq" id="WP_169488380.1">
    <property type="nucleotide sequence ID" value="NZ_JABBGJ010000031.1"/>
</dbReference>
<dbReference type="Proteomes" id="UP000544134">
    <property type="component" value="Unassembled WGS sequence"/>
</dbReference>
<name>A0A848IH63_9BURK</name>
<keyword evidence="2" id="KW-1185">Reference proteome</keyword>
<evidence type="ECO:0000313" key="1">
    <source>
        <dbReference type="EMBL" id="NMM01552.1"/>
    </source>
</evidence>
<evidence type="ECO:0000313" key="2">
    <source>
        <dbReference type="Proteomes" id="UP000544134"/>
    </source>
</evidence>
<dbReference type="AlphaFoldDB" id="A0A848IH63"/>
<protein>
    <submittedName>
        <fullName evidence="1">Uncharacterized protein</fullName>
    </submittedName>
</protein>
<comment type="caution">
    <text evidence="1">The sequence shown here is derived from an EMBL/GenBank/DDBJ whole genome shotgun (WGS) entry which is preliminary data.</text>
</comment>
<sequence length="361" mass="40276">MGSTVTTNKRAGAFRKADGTVIYVLFEETYEKNCYPHTPQFSVAAFGTRGDVLQRIFQRASSCEGGMLQSRAGTIRPEAYIETWKQHLSKPGEIYDTEIDLSIGESYRSPIPLSSVEEIRTLMDSRGYGAQFGEIRAGSLTVSLHADVDLLLALYGQGAPLSAWRALGRVHCSKVPLTVDPVRNVKADRMPRVRAFRLDENELVVSINGSPLRRAGWDYNAVGSFLDLAYEHELHAPGWGKTAIPWYRALLRQAPPLPAETEVFIQRDLEDEKVHGWRTETLNRVAVAAGVADADGNAPMEFCFQLHKLGGDEQRLYDLRSIPIEQVLFEVTDEAKAEPAQQAPDAAEDWQRDLQLAFELI</sequence>
<gene>
    <name evidence="1" type="ORF">HHL24_26890</name>
</gene>
<proteinExistence type="predicted"/>
<reference evidence="1 2" key="1">
    <citation type="submission" date="2020-04" db="EMBL/GenBank/DDBJ databases">
        <title>Paraburkholderia sp. RP-4-7 isolated from soil.</title>
        <authorList>
            <person name="Dahal R.H."/>
        </authorList>
    </citation>
    <scope>NUCLEOTIDE SEQUENCE [LARGE SCALE GENOMIC DNA]</scope>
    <source>
        <strain evidence="1 2">RP-4-7</strain>
    </source>
</reference>
<dbReference type="EMBL" id="JABBGJ010000031">
    <property type="protein sequence ID" value="NMM01552.1"/>
    <property type="molecule type" value="Genomic_DNA"/>
</dbReference>
<organism evidence="1 2">
    <name type="scientific">Paraburkholderia polaris</name>
    <dbReference type="NCBI Taxonomy" id="2728848"/>
    <lineage>
        <taxon>Bacteria</taxon>
        <taxon>Pseudomonadati</taxon>
        <taxon>Pseudomonadota</taxon>
        <taxon>Betaproteobacteria</taxon>
        <taxon>Burkholderiales</taxon>
        <taxon>Burkholderiaceae</taxon>
        <taxon>Paraburkholderia</taxon>
    </lineage>
</organism>
<accession>A0A848IH63</accession>